<sequence length="177" mass="20093">MAETVLNLLSEYEIPIEYCQGQSYDNAANMSGQYTGLQPRIKNINPKAKYIPCSGHSLNLIGAYAAESCLYATHFFDLLQKLFNFFSCSTNRWSILEENIGKGKVVKNLSDTRWSARANACNALYASYAGIKNALLYIIQNADEKPICKVEAKAMYNLLNTYFRSLYNDLLMEFNFK</sequence>
<dbReference type="Proteomes" id="UP001160148">
    <property type="component" value="Unassembled WGS sequence"/>
</dbReference>
<dbReference type="SUPFAM" id="SSF53098">
    <property type="entry name" value="Ribonuclease H-like"/>
    <property type="match status" value="1"/>
</dbReference>
<comment type="caution">
    <text evidence="1">The sequence shown here is derived from an EMBL/GenBank/DDBJ whole genome shotgun (WGS) entry which is preliminary data.</text>
</comment>
<dbReference type="PANTHER" id="PTHR45749">
    <property type="match status" value="1"/>
</dbReference>
<protein>
    <recommendedName>
        <fullName evidence="3">Zinc finger MYM-type protein 1</fullName>
    </recommendedName>
</protein>
<organism evidence="1 2">
    <name type="scientific">Macrosiphum euphorbiae</name>
    <name type="common">potato aphid</name>
    <dbReference type="NCBI Taxonomy" id="13131"/>
    <lineage>
        <taxon>Eukaryota</taxon>
        <taxon>Metazoa</taxon>
        <taxon>Ecdysozoa</taxon>
        <taxon>Arthropoda</taxon>
        <taxon>Hexapoda</taxon>
        <taxon>Insecta</taxon>
        <taxon>Pterygota</taxon>
        <taxon>Neoptera</taxon>
        <taxon>Paraneoptera</taxon>
        <taxon>Hemiptera</taxon>
        <taxon>Sternorrhyncha</taxon>
        <taxon>Aphidomorpha</taxon>
        <taxon>Aphidoidea</taxon>
        <taxon>Aphididae</taxon>
        <taxon>Macrosiphini</taxon>
        <taxon>Macrosiphum</taxon>
    </lineage>
</organism>
<dbReference type="AlphaFoldDB" id="A0AAV0XL12"/>
<reference evidence="1 2" key="1">
    <citation type="submission" date="2023-01" db="EMBL/GenBank/DDBJ databases">
        <authorList>
            <person name="Whitehead M."/>
        </authorList>
    </citation>
    <scope>NUCLEOTIDE SEQUENCE [LARGE SCALE GENOMIC DNA]</scope>
</reference>
<evidence type="ECO:0000313" key="1">
    <source>
        <dbReference type="EMBL" id="CAI6369269.1"/>
    </source>
</evidence>
<name>A0AAV0XL12_9HEMI</name>
<evidence type="ECO:0008006" key="3">
    <source>
        <dbReference type="Google" id="ProtNLM"/>
    </source>
</evidence>
<evidence type="ECO:0000313" key="2">
    <source>
        <dbReference type="Proteomes" id="UP001160148"/>
    </source>
</evidence>
<dbReference type="PANTHER" id="PTHR45749:SF23">
    <property type="entry name" value="ZINC FINGER MYM-TYPE PROTEIN 1-LIKE"/>
    <property type="match status" value="1"/>
</dbReference>
<accession>A0AAV0XL12</accession>
<dbReference type="EMBL" id="CARXXK010000005">
    <property type="protein sequence ID" value="CAI6369269.1"/>
    <property type="molecule type" value="Genomic_DNA"/>
</dbReference>
<gene>
    <name evidence="1" type="ORF">MEUPH1_LOCUS23527</name>
</gene>
<proteinExistence type="predicted"/>
<dbReference type="InterPro" id="IPR012337">
    <property type="entry name" value="RNaseH-like_sf"/>
</dbReference>
<keyword evidence="2" id="KW-1185">Reference proteome</keyword>